<proteinExistence type="predicted"/>
<accession>A0AAE0M4V4</accession>
<evidence type="ECO:0000313" key="4">
    <source>
        <dbReference type="Proteomes" id="UP001283341"/>
    </source>
</evidence>
<keyword evidence="2" id="KW-0472">Membrane</keyword>
<feature type="region of interest" description="Disordered" evidence="1">
    <location>
        <begin position="409"/>
        <end position="501"/>
    </location>
</feature>
<reference evidence="3" key="2">
    <citation type="submission" date="2023-06" db="EMBL/GenBank/DDBJ databases">
        <authorList>
            <consortium name="Lawrence Berkeley National Laboratory"/>
            <person name="Haridas S."/>
            <person name="Hensen N."/>
            <person name="Bonometti L."/>
            <person name="Westerberg I."/>
            <person name="Brannstrom I.O."/>
            <person name="Guillou S."/>
            <person name="Cros-Aarteil S."/>
            <person name="Calhoun S."/>
            <person name="Kuo A."/>
            <person name="Mondo S."/>
            <person name="Pangilinan J."/>
            <person name="Riley R."/>
            <person name="Labutti K."/>
            <person name="Andreopoulos B."/>
            <person name="Lipzen A."/>
            <person name="Chen C."/>
            <person name="Yanf M."/>
            <person name="Daum C."/>
            <person name="Ng V."/>
            <person name="Clum A."/>
            <person name="Steindorff A."/>
            <person name="Ohm R."/>
            <person name="Martin F."/>
            <person name="Silar P."/>
            <person name="Natvig D."/>
            <person name="Lalanne C."/>
            <person name="Gautier V."/>
            <person name="Ament-Velasquez S.L."/>
            <person name="Kruys A."/>
            <person name="Hutchinson M.I."/>
            <person name="Powell A.J."/>
            <person name="Barry K."/>
            <person name="Miller A.N."/>
            <person name="Grigoriev I.V."/>
            <person name="Debuchy R."/>
            <person name="Gladieux P."/>
            <person name="Thoren M.H."/>
            <person name="Johannesson H."/>
        </authorList>
    </citation>
    <scope>NUCLEOTIDE SEQUENCE</scope>
    <source>
        <strain evidence="3">CBS 118394</strain>
    </source>
</reference>
<keyword evidence="2" id="KW-1133">Transmembrane helix</keyword>
<reference evidence="3" key="1">
    <citation type="journal article" date="2023" name="Mol. Phylogenet. Evol.">
        <title>Genome-scale phylogeny and comparative genomics of the fungal order Sordariales.</title>
        <authorList>
            <person name="Hensen N."/>
            <person name="Bonometti L."/>
            <person name="Westerberg I."/>
            <person name="Brannstrom I.O."/>
            <person name="Guillou S."/>
            <person name="Cros-Aarteil S."/>
            <person name="Calhoun S."/>
            <person name="Haridas S."/>
            <person name="Kuo A."/>
            <person name="Mondo S."/>
            <person name="Pangilinan J."/>
            <person name="Riley R."/>
            <person name="LaButti K."/>
            <person name="Andreopoulos B."/>
            <person name="Lipzen A."/>
            <person name="Chen C."/>
            <person name="Yan M."/>
            <person name="Daum C."/>
            <person name="Ng V."/>
            <person name="Clum A."/>
            <person name="Steindorff A."/>
            <person name="Ohm R.A."/>
            <person name="Martin F."/>
            <person name="Silar P."/>
            <person name="Natvig D.O."/>
            <person name="Lalanne C."/>
            <person name="Gautier V."/>
            <person name="Ament-Velasquez S.L."/>
            <person name="Kruys A."/>
            <person name="Hutchinson M.I."/>
            <person name="Powell A.J."/>
            <person name="Barry K."/>
            <person name="Miller A.N."/>
            <person name="Grigoriev I.V."/>
            <person name="Debuchy R."/>
            <person name="Gladieux P."/>
            <person name="Hiltunen Thoren M."/>
            <person name="Johannesson H."/>
        </authorList>
    </citation>
    <scope>NUCLEOTIDE SEQUENCE</scope>
    <source>
        <strain evidence="3">CBS 118394</strain>
    </source>
</reference>
<organism evidence="3 4">
    <name type="scientific">Apodospora peruviana</name>
    <dbReference type="NCBI Taxonomy" id="516989"/>
    <lineage>
        <taxon>Eukaryota</taxon>
        <taxon>Fungi</taxon>
        <taxon>Dikarya</taxon>
        <taxon>Ascomycota</taxon>
        <taxon>Pezizomycotina</taxon>
        <taxon>Sordariomycetes</taxon>
        <taxon>Sordariomycetidae</taxon>
        <taxon>Sordariales</taxon>
        <taxon>Lasiosphaeriaceae</taxon>
        <taxon>Apodospora</taxon>
    </lineage>
</organism>
<dbReference type="EMBL" id="JAUEDM010000004">
    <property type="protein sequence ID" value="KAK3317944.1"/>
    <property type="molecule type" value="Genomic_DNA"/>
</dbReference>
<keyword evidence="2" id="KW-0812">Transmembrane</keyword>
<feature type="compositionally biased region" description="Basic and acidic residues" evidence="1">
    <location>
        <begin position="416"/>
        <end position="456"/>
    </location>
</feature>
<evidence type="ECO:0000256" key="1">
    <source>
        <dbReference type="SAM" id="MobiDB-lite"/>
    </source>
</evidence>
<evidence type="ECO:0000313" key="3">
    <source>
        <dbReference type="EMBL" id="KAK3317944.1"/>
    </source>
</evidence>
<keyword evidence="4" id="KW-1185">Reference proteome</keyword>
<feature type="region of interest" description="Disordered" evidence="1">
    <location>
        <begin position="92"/>
        <end position="119"/>
    </location>
</feature>
<dbReference type="AlphaFoldDB" id="A0AAE0M4V4"/>
<name>A0AAE0M4V4_9PEZI</name>
<evidence type="ECO:0000256" key="2">
    <source>
        <dbReference type="SAM" id="Phobius"/>
    </source>
</evidence>
<sequence>MIRQLIASRERRGMVLLPLNLRVPRSLLIIFFAFSLSFVLFYGYSISSNSPFFESESSASFSNAITTIITAAPTTTPSPIPIQHTATAAPVALKPTTSPGPPINRRPPSTHAPPKYKPSPVYAPPPVTDPFPLLATSTASPPPIPAYNVPRPDMHKEYGIDRPPPLYIGFTRQWPMLLQAVVSYITAGWPAEGIFVVENTGVHNSNRDGLLSIQNPFYLNHTTLHRLGVNVVQTPVLLNFAQLQNFFLHQAIDGDYPQYFYSHQDVVVFSFEDGPEDVRRKGDRDWQFYDEDDKREAMFPAAAGEPGYRTIYENCLRELRDTLARGERWGMRWFQYDHLTLVNREAFVAVGAYDAMIPYYHSDCDMNAKLEMDGWTTKFRRVGIINDISSVMTDLGAFYRLPHIVPNFTDPNPLPLERENKIKEDKEKAEKKKAEKEEQEKKAKEEAEKKAKEAKEAATAAKKAVEEEKAANTTTTFIASEHDRRDDSNTPPEGMSVAGEMPSDPIAYFRVLNQVGLQMNYHKYRDGYRARNTWQVAQRGGFGEPFYYDGAGFGEAFEVLTGAGREVFARKWGTRQCNLVKATALNLDDAWRVEKDG</sequence>
<protein>
    <submittedName>
        <fullName evidence="3">Uncharacterized protein</fullName>
    </submittedName>
</protein>
<feature type="transmembrane region" description="Helical" evidence="2">
    <location>
        <begin position="21"/>
        <end position="44"/>
    </location>
</feature>
<gene>
    <name evidence="3" type="ORF">B0H66DRAFT_555865</name>
</gene>
<dbReference type="Proteomes" id="UP001283341">
    <property type="component" value="Unassembled WGS sequence"/>
</dbReference>
<comment type="caution">
    <text evidence="3">The sequence shown here is derived from an EMBL/GenBank/DDBJ whole genome shotgun (WGS) entry which is preliminary data.</text>
</comment>